<proteinExistence type="predicted"/>
<evidence type="ECO:0000256" key="1">
    <source>
        <dbReference type="SAM" id="MobiDB-lite"/>
    </source>
</evidence>
<accession>A0A2P5W4G3</accession>
<name>A0A2P5W4G3_GOSBA</name>
<dbReference type="EMBL" id="KZ669167">
    <property type="protein sequence ID" value="PPR86006.1"/>
    <property type="molecule type" value="Genomic_DNA"/>
</dbReference>
<dbReference type="AlphaFoldDB" id="A0A2P5W4G3"/>
<reference evidence="2 3" key="1">
    <citation type="submission" date="2015-01" db="EMBL/GenBank/DDBJ databases">
        <title>Genome of allotetraploid Gossypium barbadense reveals genomic plasticity and fiber elongation in cotton evolution.</title>
        <authorList>
            <person name="Chen X."/>
            <person name="Liu X."/>
            <person name="Zhao B."/>
            <person name="Zheng H."/>
            <person name="Hu Y."/>
            <person name="Lu G."/>
            <person name="Yang C."/>
            <person name="Chen J."/>
            <person name="Shan C."/>
            <person name="Zhang L."/>
            <person name="Zhou Y."/>
            <person name="Wang L."/>
            <person name="Guo W."/>
            <person name="Bai Y."/>
            <person name="Ruan J."/>
            <person name="Shangguan X."/>
            <person name="Mao Y."/>
            <person name="Jiang J."/>
            <person name="Zhu Y."/>
            <person name="Lei J."/>
            <person name="Kang H."/>
            <person name="Chen S."/>
            <person name="He X."/>
            <person name="Wang R."/>
            <person name="Wang Y."/>
            <person name="Chen J."/>
            <person name="Wang L."/>
            <person name="Yu S."/>
            <person name="Wang B."/>
            <person name="Wei J."/>
            <person name="Song S."/>
            <person name="Lu X."/>
            <person name="Gao Z."/>
            <person name="Gu W."/>
            <person name="Deng X."/>
            <person name="Ma D."/>
            <person name="Wang S."/>
            <person name="Liang W."/>
            <person name="Fang L."/>
            <person name="Cai C."/>
            <person name="Zhu X."/>
            <person name="Zhou B."/>
            <person name="Zhang Y."/>
            <person name="Chen Z."/>
            <person name="Xu S."/>
            <person name="Zhu R."/>
            <person name="Wang S."/>
            <person name="Zhang T."/>
            <person name="Zhao G."/>
        </authorList>
    </citation>
    <scope>NUCLEOTIDE SEQUENCE [LARGE SCALE GENOMIC DNA]</scope>
    <source>
        <strain evidence="3">cv. Xinhai21</strain>
        <tissue evidence="2">Leaf</tissue>
    </source>
</reference>
<evidence type="ECO:0000313" key="2">
    <source>
        <dbReference type="EMBL" id="PPR86006.1"/>
    </source>
</evidence>
<sequence length="67" mass="7794">MSNATCFFSSTKSNPCLRSQKPRQPSFGNRCLLMAKQQKTRILRFCSKEETEEFEEKKRESSAGKRD</sequence>
<dbReference type="Proteomes" id="UP000239757">
    <property type="component" value="Unassembled WGS sequence"/>
</dbReference>
<feature type="region of interest" description="Disordered" evidence="1">
    <location>
        <begin position="1"/>
        <end position="29"/>
    </location>
</feature>
<feature type="compositionally biased region" description="Polar residues" evidence="1">
    <location>
        <begin position="1"/>
        <end position="27"/>
    </location>
</feature>
<organism evidence="2 3">
    <name type="scientific">Gossypium barbadense</name>
    <name type="common">Sea Island cotton</name>
    <name type="synonym">Hibiscus barbadensis</name>
    <dbReference type="NCBI Taxonomy" id="3634"/>
    <lineage>
        <taxon>Eukaryota</taxon>
        <taxon>Viridiplantae</taxon>
        <taxon>Streptophyta</taxon>
        <taxon>Embryophyta</taxon>
        <taxon>Tracheophyta</taxon>
        <taxon>Spermatophyta</taxon>
        <taxon>Magnoliopsida</taxon>
        <taxon>eudicotyledons</taxon>
        <taxon>Gunneridae</taxon>
        <taxon>Pentapetalae</taxon>
        <taxon>rosids</taxon>
        <taxon>malvids</taxon>
        <taxon>Malvales</taxon>
        <taxon>Malvaceae</taxon>
        <taxon>Malvoideae</taxon>
        <taxon>Gossypium</taxon>
    </lineage>
</organism>
<protein>
    <submittedName>
        <fullName evidence="2">Uncharacterized protein</fullName>
    </submittedName>
</protein>
<evidence type="ECO:0000313" key="3">
    <source>
        <dbReference type="Proteomes" id="UP000239757"/>
    </source>
</evidence>
<dbReference type="OrthoDB" id="1693826at2759"/>
<gene>
    <name evidence="2" type="ORF">GOBAR_AA34686</name>
</gene>